<sequence length="176" mass="20283">MLRKLLSLYMDALQKYPMSTTSIGAGVLMFGGDAISQIGIEEKSEYNFKRGFRFLAFGTILAGPMLRTWHVFLARTIEAHSKRLTFLKMTAADQTIMPPVFLSIFISVMTYSKTFSREAVQTALKNDFKPVLLNSYKIWPAVQLINFYFVPLHHRVLFTNVIALLWNTYLAWKTER</sequence>
<evidence type="ECO:0000256" key="1">
    <source>
        <dbReference type="ARBA" id="ARBA00004141"/>
    </source>
</evidence>
<evidence type="ECO:0000256" key="7">
    <source>
        <dbReference type="RuleBase" id="RU363053"/>
    </source>
</evidence>
<dbReference type="AlphaFoldDB" id="A0A7I8VES0"/>
<keyword evidence="4" id="KW-1133">Transmembrane helix</keyword>
<proteinExistence type="inferred from homology"/>
<dbReference type="EMBL" id="CAJFCJ010000005">
    <property type="protein sequence ID" value="CAD5114178.1"/>
    <property type="molecule type" value="Genomic_DNA"/>
</dbReference>
<evidence type="ECO:0000256" key="5">
    <source>
        <dbReference type="ARBA" id="ARBA00023136"/>
    </source>
</evidence>
<comment type="caution">
    <text evidence="8">The sequence shown here is derived from an EMBL/GenBank/DDBJ whole genome shotgun (WGS) entry which is preliminary data.</text>
</comment>
<dbReference type="OrthoDB" id="430207at2759"/>
<organism evidence="8 9">
    <name type="scientific">Dimorphilus gyrociliatus</name>
    <dbReference type="NCBI Taxonomy" id="2664684"/>
    <lineage>
        <taxon>Eukaryota</taxon>
        <taxon>Metazoa</taxon>
        <taxon>Spiralia</taxon>
        <taxon>Lophotrochozoa</taxon>
        <taxon>Annelida</taxon>
        <taxon>Polychaeta</taxon>
        <taxon>Polychaeta incertae sedis</taxon>
        <taxon>Dinophilidae</taxon>
        <taxon>Dimorphilus</taxon>
    </lineage>
</organism>
<gene>
    <name evidence="8" type="ORF">DGYR_LOCUS3053</name>
</gene>
<keyword evidence="9" id="KW-1185">Reference proteome</keyword>
<dbReference type="Proteomes" id="UP000549394">
    <property type="component" value="Unassembled WGS sequence"/>
</dbReference>
<reference evidence="8 9" key="1">
    <citation type="submission" date="2020-08" db="EMBL/GenBank/DDBJ databases">
        <authorList>
            <person name="Hejnol A."/>
        </authorList>
    </citation>
    <scope>NUCLEOTIDE SEQUENCE [LARGE SCALE GENOMIC DNA]</scope>
</reference>
<keyword evidence="5" id="KW-0472">Membrane</keyword>
<dbReference type="PANTHER" id="PTHR11266:SF17">
    <property type="entry name" value="PROTEIN MPV17"/>
    <property type="match status" value="1"/>
</dbReference>
<evidence type="ECO:0000256" key="4">
    <source>
        <dbReference type="ARBA" id="ARBA00022989"/>
    </source>
</evidence>
<dbReference type="GO" id="GO:0005739">
    <property type="term" value="C:mitochondrion"/>
    <property type="evidence" value="ECO:0007669"/>
    <property type="project" value="TreeGrafter"/>
</dbReference>
<evidence type="ECO:0000256" key="2">
    <source>
        <dbReference type="ARBA" id="ARBA00006824"/>
    </source>
</evidence>
<evidence type="ECO:0000313" key="9">
    <source>
        <dbReference type="Proteomes" id="UP000549394"/>
    </source>
</evidence>
<dbReference type="GO" id="GO:0015267">
    <property type="term" value="F:channel activity"/>
    <property type="evidence" value="ECO:0007669"/>
    <property type="project" value="TreeGrafter"/>
</dbReference>
<dbReference type="GO" id="GO:1901858">
    <property type="term" value="P:regulation of mitochondrial DNA metabolic process"/>
    <property type="evidence" value="ECO:0007669"/>
    <property type="project" value="TreeGrafter"/>
</dbReference>
<dbReference type="Pfam" id="PF04117">
    <property type="entry name" value="Mpv17_PMP22"/>
    <property type="match status" value="1"/>
</dbReference>
<name>A0A7I8VES0_9ANNE</name>
<evidence type="ECO:0000256" key="3">
    <source>
        <dbReference type="ARBA" id="ARBA00022692"/>
    </source>
</evidence>
<evidence type="ECO:0000313" key="8">
    <source>
        <dbReference type="EMBL" id="CAD5114178.1"/>
    </source>
</evidence>
<protein>
    <recommendedName>
        <fullName evidence="6">Mitochondrial inner membrane protein Mpv17</fullName>
    </recommendedName>
</protein>
<dbReference type="GO" id="GO:0016020">
    <property type="term" value="C:membrane"/>
    <property type="evidence" value="ECO:0007669"/>
    <property type="project" value="UniProtKB-SubCell"/>
</dbReference>
<accession>A0A7I8VES0</accession>
<comment type="subcellular location">
    <subcellularLocation>
        <location evidence="1">Membrane</location>
        <topology evidence="1">Multi-pass membrane protein</topology>
    </subcellularLocation>
</comment>
<evidence type="ECO:0000256" key="6">
    <source>
        <dbReference type="ARBA" id="ARBA00049743"/>
    </source>
</evidence>
<dbReference type="PANTHER" id="PTHR11266">
    <property type="entry name" value="PEROXISOMAL MEMBRANE PROTEIN 2, PXMP2 MPV17"/>
    <property type="match status" value="1"/>
</dbReference>
<dbReference type="InterPro" id="IPR007248">
    <property type="entry name" value="Mpv17_PMP22"/>
</dbReference>
<keyword evidence="3" id="KW-0812">Transmembrane</keyword>
<comment type="similarity">
    <text evidence="2 7">Belongs to the peroxisomal membrane protein PXMP2/4 family.</text>
</comment>